<dbReference type="InterPro" id="IPR017685">
    <property type="entry name" value="ArgP"/>
</dbReference>
<dbReference type="NCBIfam" id="TIGR03298">
    <property type="entry name" value="argP"/>
    <property type="match status" value="1"/>
</dbReference>
<keyword evidence="3" id="KW-0238">DNA-binding</keyword>
<dbReference type="PROSITE" id="PS50931">
    <property type="entry name" value="HTH_LYSR"/>
    <property type="match status" value="1"/>
</dbReference>
<dbReference type="Pfam" id="PF03466">
    <property type="entry name" value="LysR_substrate"/>
    <property type="match status" value="1"/>
</dbReference>
<dbReference type="NCBIfam" id="NF009888">
    <property type="entry name" value="PRK13348.1"/>
    <property type="match status" value="1"/>
</dbReference>
<accession>A0ABW5CLC6</accession>
<dbReference type="Proteomes" id="UP001597371">
    <property type="component" value="Unassembled WGS sequence"/>
</dbReference>
<dbReference type="EMBL" id="JBHUIJ010000009">
    <property type="protein sequence ID" value="MFD2237412.1"/>
    <property type="molecule type" value="Genomic_DNA"/>
</dbReference>
<dbReference type="InterPro" id="IPR036388">
    <property type="entry name" value="WH-like_DNA-bd_sf"/>
</dbReference>
<evidence type="ECO:0000256" key="4">
    <source>
        <dbReference type="ARBA" id="ARBA00023163"/>
    </source>
</evidence>
<evidence type="ECO:0000313" key="6">
    <source>
        <dbReference type="EMBL" id="MFD2237412.1"/>
    </source>
</evidence>
<dbReference type="Gene3D" id="1.10.10.10">
    <property type="entry name" value="Winged helix-like DNA-binding domain superfamily/Winged helix DNA-binding domain"/>
    <property type="match status" value="1"/>
</dbReference>
<evidence type="ECO:0000256" key="3">
    <source>
        <dbReference type="ARBA" id="ARBA00023125"/>
    </source>
</evidence>
<dbReference type="PANTHER" id="PTHR30579:SF2">
    <property type="entry name" value="HTH-TYPE TRANSCRIPTIONAL REGULATOR ARGP"/>
    <property type="match status" value="1"/>
</dbReference>
<dbReference type="PRINTS" id="PR00039">
    <property type="entry name" value="HTHLYSR"/>
</dbReference>
<gene>
    <name evidence="6" type="ORF">ACFSKQ_08025</name>
</gene>
<reference evidence="7" key="1">
    <citation type="journal article" date="2019" name="Int. J. Syst. Evol. Microbiol.">
        <title>The Global Catalogue of Microorganisms (GCM) 10K type strain sequencing project: providing services to taxonomists for standard genome sequencing and annotation.</title>
        <authorList>
            <consortium name="The Broad Institute Genomics Platform"/>
            <consortium name="The Broad Institute Genome Sequencing Center for Infectious Disease"/>
            <person name="Wu L."/>
            <person name="Ma J."/>
        </authorList>
    </citation>
    <scope>NUCLEOTIDE SEQUENCE [LARGE SCALE GENOMIC DNA]</scope>
    <source>
        <strain evidence="7">ZS-35-S2</strain>
    </source>
</reference>
<comment type="similarity">
    <text evidence="1">Belongs to the LysR transcriptional regulatory family.</text>
</comment>
<dbReference type="Gene3D" id="3.40.190.290">
    <property type="match status" value="1"/>
</dbReference>
<organism evidence="6 7">
    <name type="scientific">Aureimonas populi</name>
    <dbReference type="NCBI Taxonomy" id="1701758"/>
    <lineage>
        <taxon>Bacteria</taxon>
        <taxon>Pseudomonadati</taxon>
        <taxon>Pseudomonadota</taxon>
        <taxon>Alphaproteobacteria</taxon>
        <taxon>Hyphomicrobiales</taxon>
        <taxon>Aurantimonadaceae</taxon>
        <taxon>Aureimonas</taxon>
    </lineage>
</organism>
<evidence type="ECO:0000313" key="7">
    <source>
        <dbReference type="Proteomes" id="UP001597371"/>
    </source>
</evidence>
<dbReference type="SUPFAM" id="SSF46785">
    <property type="entry name" value="Winged helix' DNA-binding domain"/>
    <property type="match status" value="1"/>
</dbReference>
<proteinExistence type="inferred from homology"/>
<dbReference type="InterPro" id="IPR005119">
    <property type="entry name" value="LysR_subst-bd"/>
</dbReference>
<keyword evidence="7" id="KW-1185">Reference proteome</keyword>
<name>A0ABW5CLC6_9HYPH</name>
<dbReference type="Pfam" id="PF00126">
    <property type="entry name" value="HTH_1"/>
    <property type="match status" value="1"/>
</dbReference>
<protein>
    <submittedName>
        <fullName evidence="6">LysR family transcriptional regulator ArgP</fullName>
    </submittedName>
</protein>
<dbReference type="PANTHER" id="PTHR30579">
    <property type="entry name" value="TRANSCRIPTIONAL REGULATOR"/>
    <property type="match status" value="1"/>
</dbReference>
<evidence type="ECO:0000256" key="2">
    <source>
        <dbReference type="ARBA" id="ARBA00023015"/>
    </source>
</evidence>
<dbReference type="InterPro" id="IPR050176">
    <property type="entry name" value="LTTR"/>
</dbReference>
<dbReference type="NCBIfam" id="NF002964">
    <property type="entry name" value="PRK03635.1"/>
    <property type="match status" value="1"/>
</dbReference>
<evidence type="ECO:0000256" key="1">
    <source>
        <dbReference type="ARBA" id="ARBA00009437"/>
    </source>
</evidence>
<dbReference type="InterPro" id="IPR036390">
    <property type="entry name" value="WH_DNA-bd_sf"/>
</dbReference>
<dbReference type="InterPro" id="IPR000847">
    <property type="entry name" value="LysR_HTH_N"/>
</dbReference>
<dbReference type="SUPFAM" id="SSF53850">
    <property type="entry name" value="Periplasmic binding protein-like II"/>
    <property type="match status" value="1"/>
</dbReference>
<comment type="caution">
    <text evidence="6">The sequence shown here is derived from an EMBL/GenBank/DDBJ whole genome shotgun (WGS) entry which is preliminary data.</text>
</comment>
<keyword evidence="2" id="KW-0805">Transcription regulation</keyword>
<sequence>MMDYGQMEAVSAVLRSGTFEKAARALHITPSAVSQRVKALEDQLGISLIVREKPCQATEAGAMVAMHFERVSLLQRSLESQLSIENSLVKKSYIRIAVNADSVETWFLEALSPDWSWLYDLVIDDQHHSAEWLRKGLVTAAVTADDNPVTGCDSRPLGALRYIAVCSPEFRDRWMPDGLTPEAISKAPALVYGNKDSLHSNWLSASLQYEIGYPFHQLPSTTAITNGVLRSLGWALVPEILAEPHVKRGELVRLAPDYRLDVPLFWQWSRAVKPALVRLNSAVIKTASQHLQPIGAGRSP</sequence>
<keyword evidence="4" id="KW-0804">Transcription</keyword>
<feature type="domain" description="HTH lysR-type" evidence="5">
    <location>
        <begin position="2"/>
        <end position="58"/>
    </location>
</feature>
<dbReference type="RefSeq" id="WP_209737497.1">
    <property type="nucleotide sequence ID" value="NZ_JBHUIJ010000009.1"/>
</dbReference>
<evidence type="ECO:0000259" key="5">
    <source>
        <dbReference type="PROSITE" id="PS50931"/>
    </source>
</evidence>